<protein>
    <submittedName>
        <fullName evidence="3">Undecaprenyl-diphosphatase</fullName>
    </submittedName>
</protein>
<evidence type="ECO:0000313" key="4">
    <source>
        <dbReference type="Proteomes" id="UP000323317"/>
    </source>
</evidence>
<keyword evidence="1" id="KW-0812">Transmembrane</keyword>
<evidence type="ECO:0000256" key="1">
    <source>
        <dbReference type="SAM" id="Phobius"/>
    </source>
</evidence>
<feature type="transmembrane region" description="Helical" evidence="1">
    <location>
        <begin position="99"/>
        <end position="129"/>
    </location>
</feature>
<sequence length="167" mass="19304">MDLWLFWAIHSLSKRTNSLNRIMILVSNKMRYIYLLVLVILWFRNKSIPRIALLSGAFSLFLGSIIRMFHFRPRPFVNMRVGILIPSKRNSSFPSKHTLLAFAVSSTILFYHRTLGLIFTCLSVLTGLSRVWVGHHYPSDIFGSALIGSCTSWVTHFFFPKKRQPAE</sequence>
<dbReference type="InterPro" id="IPR033879">
    <property type="entry name" value="UPP_Pase"/>
</dbReference>
<dbReference type="GO" id="GO:0005886">
    <property type="term" value="C:plasma membrane"/>
    <property type="evidence" value="ECO:0007669"/>
    <property type="project" value="InterPro"/>
</dbReference>
<dbReference type="GO" id="GO:0050380">
    <property type="term" value="F:undecaprenyl-diphosphatase activity"/>
    <property type="evidence" value="ECO:0007669"/>
    <property type="project" value="InterPro"/>
</dbReference>
<dbReference type="Pfam" id="PF01569">
    <property type="entry name" value="PAP2"/>
    <property type="match status" value="1"/>
</dbReference>
<dbReference type="EMBL" id="VTEH01000011">
    <property type="protein sequence ID" value="TYR74665.1"/>
    <property type="molecule type" value="Genomic_DNA"/>
</dbReference>
<dbReference type="PANTHER" id="PTHR14969">
    <property type="entry name" value="SPHINGOSINE-1-PHOSPHATE PHOSPHOHYDROLASE"/>
    <property type="match status" value="1"/>
</dbReference>
<reference evidence="3 4" key="1">
    <citation type="submission" date="2019-08" db="EMBL/GenBank/DDBJ databases">
        <title>Bacillus genomes from the desert of Cuatro Cienegas, Coahuila.</title>
        <authorList>
            <person name="Olmedo-Alvarez G."/>
        </authorList>
    </citation>
    <scope>NUCLEOTIDE SEQUENCE [LARGE SCALE GENOMIC DNA]</scope>
    <source>
        <strain evidence="3 4">CH40_1T</strain>
    </source>
</reference>
<feature type="transmembrane region" description="Helical" evidence="1">
    <location>
        <begin position="22"/>
        <end position="43"/>
    </location>
</feature>
<feature type="transmembrane region" description="Helical" evidence="1">
    <location>
        <begin position="49"/>
        <end position="70"/>
    </location>
</feature>
<feature type="domain" description="Phosphatidic acid phosphatase type 2/haloperoxidase" evidence="2">
    <location>
        <begin position="48"/>
        <end position="156"/>
    </location>
</feature>
<comment type="caution">
    <text evidence="3">The sequence shown here is derived from an EMBL/GenBank/DDBJ whole genome shotgun (WGS) entry which is preliminary data.</text>
</comment>
<evidence type="ECO:0000313" key="3">
    <source>
        <dbReference type="EMBL" id="TYR74665.1"/>
    </source>
</evidence>
<organism evidence="3 4">
    <name type="scientific">Rossellomorea vietnamensis</name>
    <dbReference type="NCBI Taxonomy" id="218284"/>
    <lineage>
        <taxon>Bacteria</taxon>
        <taxon>Bacillati</taxon>
        <taxon>Bacillota</taxon>
        <taxon>Bacilli</taxon>
        <taxon>Bacillales</taxon>
        <taxon>Bacillaceae</taxon>
        <taxon>Rossellomorea</taxon>
    </lineage>
</organism>
<keyword evidence="1" id="KW-1133">Transmembrane helix</keyword>
<keyword evidence="1" id="KW-0472">Membrane</keyword>
<dbReference type="SUPFAM" id="SSF48317">
    <property type="entry name" value="Acid phosphatase/Vanadium-dependent haloperoxidase"/>
    <property type="match status" value="1"/>
</dbReference>
<accession>A0A5D4KDB1</accession>
<dbReference type="RefSeq" id="WP_148947491.1">
    <property type="nucleotide sequence ID" value="NZ_VTEH01000011.1"/>
</dbReference>
<dbReference type="InterPro" id="IPR036938">
    <property type="entry name" value="PAP2/HPO_sf"/>
</dbReference>
<dbReference type="InterPro" id="IPR000326">
    <property type="entry name" value="PAP2/HPO"/>
</dbReference>
<dbReference type="SMART" id="SM00014">
    <property type="entry name" value="acidPPc"/>
    <property type="match status" value="1"/>
</dbReference>
<proteinExistence type="predicted"/>
<dbReference type="CDD" id="cd03385">
    <property type="entry name" value="PAP2_BcrC_like"/>
    <property type="match status" value="1"/>
</dbReference>
<dbReference type="AlphaFoldDB" id="A0A5D4KDB1"/>
<dbReference type="Gene3D" id="1.20.144.10">
    <property type="entry name" value="Phosphatidic acid phosphatase type 2/haloperoxidase"/>
    <property type="match status" value="1"/>
</dbReference>
<gene>
    <name evidence="3" type="ORF">FZC79_14440</name>
</gene>
<dbReference type="PANTHER" id="PTHR14969:SF58">
    <property type="entry name" value="UNDECAPRENYL-DIPHOSPHATASE BCRC"/>
    <property type="match status" value="1"/>
</dbReference>
<feature type="transmembrane region" description="Helical" evidence="1">
    <location>
        <begin position="141"/>
        <end position="159"/>
    </location>
</feature>
<evidence type="ECO:0000259" key="2">
    <source>
        <dbReference type="SMART" id="SM00014"/>
    </source>
</evidence>
<dbReference type="Proteomes" id="UP000323317">
    <property type="component" value="Unassembled WGS sequence"/>
</dbReference>
<name>A0A5D4KDB1_9BACI</name>